<keyword evidence="2" id="KW-0472">Membrane</keyword>
<accession>A0ABN9M2Y0</accession>
<comment type="caution">
    <text evidence="3">The sequence shown here is derived from an EMBL/GenBank/DDBJ whole genome shotgun (WGS) entry which is preliminary data.</text>
</comment>
<keyword evidence="2" id="KW-1133">Transmembrane helix</keyword>
<protein>
    <submittedName>
        <fullName evidence="3">Uncharacterized protein</fullName>
    </submittedName>
</protein>
<organism evidence="3 4">
    <name type="scientific">Ranitomeya imitator</name>
    <name type="common">mimic poison frog</name>
    <dbReference type="NCBI Taxonomy" id="111125"/>
    <lineage>
        <taxon>Eukaryota</taxon>
        <taxon>Metazoa</taxon>
        <taxon>Chordata</taxon>
        <taxon>Craniata</taxon>
        <taxon>Vertebrata</taxon>
        <taxon>Euteleostomi</taxon>
        <taxon>Amphibia</taxon>
        <taxon>Batrachia</taxon>
        <taxon>Anura</taxon>
        <taxon>Neobatrachia</taxon>
        <taxon>Hyloidea</taxon>
        <taxon>Dendrobatidae</taxon>
        <taxon>Dendrobatinae</taxon>
        <taxon>Ranitomeya</taxon>
    </lineage>
</organism>
<keyword evidence="2" id="KW-0812">Transmembrane</keyword>
<dbReference type="Proteomes" id="UP001176940">
    <property type="component" value="Unassembled WGS sequence"/>
</dbReference>
<proteinExistence type="predicted"/>
<evidence type="ECO:0000256" key="1">
    <source>
        <dbReference type="SAM" id="MobiDB-lite"/>
    </source>
</evidence>
<dbReference type="EMBL" id="CAUEEQ010042077">
    <property type="protein sequence ID" value="CAJ0956521.1"/>
    <property type="molecule type" value="Genomic_DNA"/>
</dbReference>
<sequence length="221" mass="24920">MINHLKISEILLNDLFFFIAQPPTVIGAFPTLFFGSCECFFFGVLGFAVYGKEAFHFSFYLQKRSKPFATTNFDRNTTGKGSYKFIDPKHPTLYNAEYPLNRPAKKKKEKVEEPEHRARYFSCPLTGQISSPVGALTELPVWICRGPSSTRSKQGGWDRKKMGGAAPGKATPPQPERPQVFWGPNLTFSPGAVFFTYAPDYFGKCTFGYKGTFCFQMNPKL</sequence>
<feature type="region of interest" description="Disordered" evidence="1">
    <location>
        <begin position="147"/>
        <end position="179"/>
    </location>
</feature>
<gene>
    <name evidence="3" type="ORF">RIMI_LOCUS15574234</name>
</gene>
<evidence type="ECO:0000313" key="4">
    <source>
        <dbReference type="Proteomes" id="UP001176940"/>
    </source>
</evidence>
<reference evidence="3" key="1">
    <citation type="submission" date="2023-07" db="EMBL/GenBank/DDBJ databases">
        <authorList>
            <person name="Stuckert A."/>
        </authorList>
    </citation>
    <scope>NUCLEOTIDE SEQUENCE</scope>
</reference>
<name>A0ABN9M2Y0_9NEOB</name>
<keyword evidence="4" id="KW-1185">Reference proteome</keyword>
<feature type="transmembrane region" description="Helical" evidence="2">
    <location>
        <begin position="25"/>
        <end position="50"/>
    </location>
</feature>
<evidence type="ECO:0000313" key="3">
    <source>
        <dbReference type="EMBL" id="CAJ0956521.1"/>
    </source>
</evidence>
<evidence type="ECO:0000256" key="2">
    <source>
        <dbReference type="SAM" id="Phobius"/>
    </source>
</evidence>